<dbReference type="InterPro" id="IPR002954">
    <property type="entry name" value="Salm_SPAgM"/>
</dbReference>
<dbReference type="EMBL" id="SMAS01000008">
    <property type="protein sequence ID" value="TCT30910.1"/>
    <property type="molecule type" value="Genomic_DNA"/>
</dbReference>
<evidence type="ECO:0008006" key="4">
    <source>
        <dbReference type="Google" id="ProtNLM"/>
    </source>
</evidence>
<name>A0A4R3NFL6_9GAMM</name>
<organism evidence="2 3">
    <name type="scientific">Providencia alcalifaciens</name>
    <dbReference type="NCBI Taxonomy" id="126385"/>
    <lineage>
        <taxon>Bacteria</taxon>
        <taxon>Pseudomonadati</taxon>
        <taxon>Pseudomonadota</taxon>
        <taxon>Gammaproteobacteria</taxon>
        <taxon>Enterobacterales</taxon>
        <taxon>Morganellaceae</taxon>
        <taxon>Providencia</taxon>
    </lineage>
</organism>
<evidence type="ECO:0000256" key="1">
    <source>
        <dbReference type="SAM" id="Coils"/>
    </source>
</evidence>
<dbReference type="OrthoDB" id="6466997at2"/>
<keyword evidence="1" id="KW-0175">Coiled coil</keyword>
<reference evidence="2 3" key="1">
    <citation type="submission" date="2019-03" db="EMBL/GenBank/DDBJ databases">
        <title>Genomic analyses of the natural microbiome of Caenorhabditis elegans.</title>
        <authorList>
            <person name="Samuel B."/>
        </authorList>
    </citation>
    <scope>NUCLEOTIDE SEQUENCE [LARGE SCALE GENOMIC DNA]</scope>
    <source>
        <strain evidence="2 3">JUb102</strain>
    </source>
</reference>
<dbReference type="Proteomes" id="UP000295055">
    <property type="component" value="Unassembled WGS sequence"/>
</dbReference>
<feature type="coiled-coil region" evidence="1">
    <location>
        <begin position="6"/>
        <end position="47"/>
    </location>
</feature>
<accession>A0A4R3NFL6</accession>
<evidence type="ECO:0000313" key="3">
    <source>
        <dbReference type="Proteomes" id="UP000295055"/>
    </source>
</evidence>
<dbReference type="Pfam" id="PF02090">
    <property type="entry name" value="SPAM"/>
    <property type="match status" value="1"/>
</dbReference>
<proteinExistence type="predicted"/>
<protein>
    <recommendedName>
        <fullName evidence="4">Type III secretion protein</fullName>
    </recommendedName>
</protein>
<sequence>MINQLLALTEKRLERVQLEQSKLKSAILQLQQQRKDLHQRIAILTLQVGVYEKSEELTQMDFWERQRQKAVVLSEIAQCEFQIENIDAELSKYHLLKQQMTERTFILRNKCEKFRKYLKQQRRAQWLKLERQQQNEIEELFVHVDNKITAQ</sequence>
<gene>
    <name evidence="2" type="ORF">EC835_10859</name>
</gene>
<dbReference type="AlphaFoldDB" id="A0A4R3NFL6"/>
<dbReference type="RefSeq" id="WP_132496846.1">
    <property type="nucleotide sequence ID" value="NZ_SMAS01000008.1"/>
</dbReference>
<evidence type="ECO:0000313" key="2">
    <source>
        <dbReference type="EMBL" id="TCT30910.1"/>
    </source>
</evidence>
<comment type="caution">
    <text evidence="2">The sequence shown here is derived from an EMBL/GenBank/DDBJ whole genome shotgun (WGS) entry which is preliminary data.</text>
</comment>